<accession>M5K515</accession>
<sequence>MRAIGINLDEILAGAMGRGDDNERNKALPIPEAQIATLKEVCERYTAGCPFKVGDIVTPRKGSIYRGRGVPHIVLEVPAEPHFHFDHDDASRPAYGARLDVRCACFVDNETTLLFWMESHWLEPWDEATANAK</sequence>
<evidence type="ECO:0000313" key="2">
    <source>
        <dbReference type="Proteomes" id="UP000011971"/>
    </source>
</evidence>
<dbReference type="AlphaFoldDB" id="M5K515"/>
<dbReference type="OrthoDB" id="8452805at2"/>
<gene>
    <name evidence="1" type="ORF">D584_01343</name>
</gene>
<dbReference type="EMBL" id="AOGE01000005">
    <property type="protein sequence ID" value="ELT50996.1"/>
    <property type="molecule type" value="Genomic_DNA"/>
</dbReference>
<evidence type="ECO:0000313" key="1">
    <source>
        <dbReference type="EMBL" id="ELT50996.1"/>
    </source>
</evidence>
<proteinExistence type="predicted"/>
<dbReference type="Proteomes" id="UP000011971">
    <property type="component" value="Unassembled WGS sequence"/>
</dbReference>
<reference evidence="1 2" key="1">
    <citation type="journal article" date="2013" name="Gut Pathog.">
        <title>Draft genome of Ochrobactrum intermedium strain M86 isolated from non-ulcer dyspeptic individual from India.</title>
        <authorList>
            <person name="Kulkarni G."/>
            <person name="Dhotre D."/>
            <person name="Dharne M."/>
            <person name="Shetty S."/>
            <person name="Chowdhury S."/>
            <person name="Misra V."/>
            <person name="Misra S."/>
            <person name="Patole M."/>
            <person name="Shouche Y."/>
        </authorList>
    </citation>
    <scope>NUCLEOTIDE SEQUENCE [LARGE SCALE GENOMIC DNA]</scope>
    <source>
        <strain evidence="1 2">M86</strain>
    </source>
</reference>
<protein>
    <submittedName>
        <fullName evidence="1">Uncharacterized protein</fullName>
    </submittedName>
</protein>
<dbReference type="PATRIC" id="fig|1234597.4.peg.273"/>
<comment type="caution">
    <text evidence="1">The sequence shown here is derived from an EMBL/GenBank/DDBJ whole genome shotgun (WGS) entry which is preliminary data.</text>
</comment>
<organism evidence="1 2">
    <name type="scientific">Brucella intermedia M86</name>
    <dbReference type="NCBI Taxonomy" id="1234597"/>
    <lineage>
        <taxon>Bacteria</taxon>
        <taxon>Pseudomonadati</taxon>
        <taxon>Pseudomonadota</taxon>
        <taxon>Alphaproteobacteria</taxon>
        <taxon>Hyphomicrobiales</taxon>
        <taxon>Brucellaceae</taxon>
        <taxon>Brucella/Ochrobactrum group</taxon>
        <taxon>Brucella</taxon>
    </lineage>
</organism>
<dbReference type="RefSeq" id="WP_006470390.1">
    <property type="nucleotide sequence ID" value="NZ_AOGE01000005.1"/>
</dbReference>
<name>M5K515_9HYPH</name>